<dbReference type="EMBL" id="CP020371">
    <property type="protein sequence ID" value="AUB85234.1"/>
    <property type="molecule type" value="Genomic_DNA"/>
</dbReference>
<dbReference type="PANTHER" id="PTHR37417:SF2">
    <property type="entry name" value="67 KDA MYOSIN-CROSS-REACTIVE ANTIGEN FAMILY PROTEIN (AFU_ORTHOLOGUE AFUA_5G09970)"/>
    <property type="match status" value="1"/>
</dbReference>
<accession>A0A2K8UI33</accession>
<organism evidence="1 2">
    <name type="scientific">Candidatus Thiodictyon syntrophicum</name>
    <dbReference type="NCBI Taxonomy" id="1166950"/>
    <lineage>
        <taxon>Bacteria</taxon>
        <taxon>Pseudomonadati</taxon>
        <taxon>Pseudomonadota</taxon>
        <taxon>Gammaproteobacteria</taxon>
        <taxon>Chromatiales</taxon>
        <taxon>Chromatiaceae</taxon>
        <taxon>Thiodictyon</taxon>
    </lineage>
</organism>
<dbReference type="Gene3D" id="3.50.50.60">
    <property type="entry name" value="FAD/NAD(P)-binding domain"/>
    <property type="match status" value="3"/>
</dbReference>
<name>A0A2K8UI33_9GAMM</name>
<reference evidence="1 2" key="1">
    <citation type="submission" date="2017-03" db="EMBL/GenBank/DDBJ databases">
        <title>Complete genome sequence of Candidatus 'Thiodictyon syntrophicum' sp. nov. strain Cad16T, a photolithoautotroph purple sulfur bacterium isolated from an alpine meromictic lake.</title>
        <authorList>
            <person name="Luedin S.M."/>
            <person name="Pothier J.F."/>
            <person name="Danza F."/>
            <person name="Storelli N."/>
            <person name="Wittwer M."/>
            <person name="Tonolla M."/>
        </authorList>
    </citation>
    <scope>NUCLEOTIDE SEQUENCE [LARGE SCALE GENOMIC DNA]</scope>
    <source>
        <strain evidence="1 2">Cad16T</strain>
        <plasmid evidence="2">Plasmid pts417</plasmid>
    </source>
</reference>
<dbReference type="KEGG" id="tsy:THSYN_30465"/>
<evidence type="ECO:0008006" key="3">
    <source>
        <dbReference type="Google" id="ProtNLM"/>
    </source>
</evidence>
<dbReference type="InterPro" id="IPR036188">
    <property type="entry name" value="FAD/NAD-bd_sf"/>
</dbReference>
<dbReference type="Pfam" id="PF06100">
    <property type="entry name" value="MCRA"/>
    <property type="match status" value="1"/>
</dbReference>
<dbReference type="GO" id="GO:0006631">
    <property type="term" value="P:fatty acid metabolic process"/>
    <property type="evidence" value="ECO:0007669"/>
    <property type="project" value="InterPro"/>
</dbReference>
<dbReference type="PANTHER" id="PTHR37417">
    <property type="entry name" value="67 KDA MYOSIN-CROSS-REACTIVE ANTIGEN FAMILY PROTEIN (AFU_ORTHOLOGUE AFUA_5G09970)"/>
    <property type="match status" value="1"/>
</dbReference>
<evidence type="ECO:0000313" key="1">
    <source>
        <dbReference type="EMBL" id="AUB85234.1"/>
    </source>
</evidence>
<proteinExistence type="predicted"/>
<geneLocation type="plasmid" evidence="2">
    <name>pts417</name>
</geneLocation>
<dbReference type="InterPro" id="IPR010354">
    <property type="entry name" value="Oleate_hydratase"/>
</dbReference>
<dbReference type="OrthoDB" id="4540221at2"/>
<dbReference type="GO" id="GO:0071949">
    <property type="term" value="F:FAD binding"/>
    <property type="evidence" value="ECO:0007669"/>
    <property type="project" value="InterPro"/>
</dbReference>
<sequence length="545" mass="62179">MEKPVDSSVKVYLNGLGLGSIAAAMYLIQKADFNPSNIHIFEQKGDTDTVGGSCDASEMIVDDQPAYFMQGSRMFEDKVYPCTKELWSMIPYNDNESCLQDHQKNREECRLSTVVRLLHENGKKDTGYQLGLNTAEKLKMAKLLATPESLIPDGAKITDIFGEAFFTSNYWYMWRSLFAFQPWHSAVEMKRYMHLFFHEMPNMNTMAALERTRFTNFHSFILPALRFMQKRGVNVHYNCRISDVDFKIDSGGKERWIERIHLETEGGEPKPSIQVRDTDLVFLTIGSIISNASFGAHDRPVDKPAVGSRNLGGAWTLWKKIAARQPDFGRPDQFLRDLSQSRMMTFTVTFRGGLFQRKFEWLVERQMGRQSPLPITASPWIMHLHTYRQPLFPDQPRATCVIWVTALRDNNIGKFVKKTMPECTGREILEELLGHLQFDQDEVEKNEILDTSTCIPCMLPYSSSQFLSRARGDRPAVVPAGAKNFAFLGQFVEIPNGIVFTTEYSVRGAIHAVKTFVKPSLVVPPMYFGQYHPLTCIAVARALFR</sequence>
<dbReference type="GO" id="GO:0050151">
    <property type="term" value="F:oleate hydratase activity"/>
    <property type="evidence" value="ECO:0007669"/>
    <property type="project" value="InterPro"/>
</dbReference>
<dbReference type="RefSeq" id="WP_100922871.1">
    <property type="nucleotide sequence ID" value="NZ_CP020371.1"/>
</dbReference>
<dbReference type="AlphaFoldDB" id="A0A2K8UI33"/>
<protein>
    <recommendedName>
        <fullName evidence="3">Oleate hydratase</fullName>
    </recommendedName>
</protein>
<keyword evidence="1" id="KW-0614">Plasmid</keyword>
<dbReference type="Proteomes" id="UP000232638">
    <property type="component" value="Plasmid pTs417"/>
</dbReference>
<dbReference type="SUPFAM" id="SSF51905">
    <property type="entry name" value="FAD/NAD(P)-binding domain"/>
    <property type="match status" value="1"/>
</dbReference>
<evidence type="ECO:0000313" key="2">
    <source>
        <dbReference type="Proteomes" id="UP000232638"/>
    </source>
</evidence>
<keyword evidence="2" id="KW-1185">Reference proteome</keyword>
<gene>
    <name evidence="1" type="ORF">THSYN_30465</name>
</gene>